<comment type="caution">
    <text evidence="1">The sequence shown here is derived from an EMBL/GenBank/DDBJ whole genome shotgun (WGS) entry which is preliminary data.</text>
</comment>
<dbReference type="Proteomes" id="UP001148629">
    <property type="component" value="Unassembled WGS sequence"/>
</dbReference>
<sequence>MPANSLAGFPLRFFQNFLTLHPDLDVISPTDPEWIHAQQQYYINYAERPSTIARPRYATQIQDLIRLCASYNVEFVIRTGGHDCAGRSQVNGALAIDMRNIQYVHVSEDRQTARGIRGLLHPRESAMVVFVDGKLIRELSAPLGSVGYVGWATLGGYSPLMAKYGLGVDQIVGARYVNGDGELIEADQEALVGIRGGGGSFGVITELTIKILTGNLIFEQTDKQATWFAYAENYQRLLDSGHMPRCLSLQPAAVAIPNVGNVLSISATWADANHDEGHRWFQEIANWGICLMKSVKPTTWHMYCAENEKLASSQVHGRARTLNFRQLTPRTISILAEYNASIPGPGSLIAAQHVRLTEPGLPSVFNPRGEYYWLEIVGTSRDPNVGRRADEWARALKQKLLENDPGNILDSAYVGFLDNNETDLARVYGSNCEALLAIKKKLDEKNIFKNTVPNLNI</sequence>
<reference evidence="1" key="1">
    <citation type="submission" date="2022-08" db="EMBL/GenBank/DDBJ databases">
        <title>Genome Sequence of Fusarium decemcellulare.</title>
        <authorList>
            <person name="Buettner E."/>
        </authorList>
    </citation>
    <scope>NUCLEOTIDE SEQUENCE</scope>
    <source>
        <strain evidence="1">Babe19</strain>
    </source>
</reference>
<name>A0ACC1S2P6_9HYPO</name>
<dbReference type="EMBL" id="JANRMS010001146">
    <property type="protein sequence ID" value="KAJ3530661.1"/>
    <property type="molecule type" value="Genomic_DNA"/>
</dbReference>
<keyword evidence="2" id="KW-1185">Reference proteome</keyword>
<evidence type="ECO:0000313" key="2">
    <source>
        <dbReference type="Proteomes" id="UP001148629"/>
    </source>
</evidence>
<gene>
    <name evidence="1" type="ORF">NM208_g9230</name>
</gene>
<protein>
    <submittedName>
        <fullName evidence="1">Uncharacterized protein</fullName>
    </submittedName>
</protein>
<organism evidence="1 2">
    <name type="scientific">Fusarium decemcellulare</name>
    <dbReference type="NCBI Taxonomy" id="57161"/>
    <lineage>
        <taxon>Eukaryota</taxon>
        <taxon>Fungi</taxon>
        <taxon>Dikarya</taxon>
        <taxon>Ascomycota</taxon>
        <taxon>Pezizomycotina</taxon>
        <taxon>Sordariomycetes</taxon>
        <taxon>Hypocreomycetidae</taxon>
        <taxon>Hypocreales</taxon>
        <taxon>Nectriaceae</taxon>
        <taxon>Fusarium</taxon>
        <taxon>Fusarium decemcellulare species complex</taxon>
    </lineage>
</organism>
<accession>A0ACC1S2P6</accession>
<proteinExistence type="predicted"/>
<evidence type="ECO:0000313" key="1">
    <source>
        <dbReference type="EMBL" id="KAJ3530661.1"/>
    </source>
</evidence>